<dbReference type="OrthoDB" id="418595at2759"/>
<evidence type="ECO:0000256" key="2">
    <source>
        <dbReference type="ARBA" id="ARBA00009045"/>
    </source>
</evidence>
<dbReference type="AlphaFoldDB" id="A0A3B6EIV7"/>
<feature type="transmembrane region" description="Helical" evidence="9">
    <location>
        <begin position="245"/>
        <end position="263"/>
    </location>
</feature>
<dbReference type="Gene3D" id="1.20.1540.10">
    <property type="entry name" value="Rhomboid-like"/>
    <property type="match status" value="1"/>
</dbReference>
<dbReference type="OMA" id="AIHYLNF"/>
<dbReference type="Pfam" id="PF01694">
    <property type="entry name" value="Rhomboid"/>
    <property type="match status" value="1"/>
</dbReference>
<feature type="transmembrane region" description="Helical" evidence="9">
    <location>
        <begin position="122"/>
        <end position="144"/>
    </location>
</feature>
<keyword evidence="8 9" id="KW-0472">Membrane</keyword>
<evidence type="ECO:0000256" key="3">
    <source>
        <dbReference type="ARBA" id="ARBA00022670"/>
    </source>
</evidence>
<evidence type="ECO:0000313" key="11">
    <source>
        <dbReference type="EnsemblPlants" id="TraesCS3A02G303000.1"/>
    </source>
</evidence>
<dbReference type="Gramene" id="TraesJAG3A03G01453190.1">
    <property type="protein sequence ID" value="TraesJAG3A03G01453190.1"/>
    <property type="gene ID" value="TraesJAG3A03G01453190"/>
</dbReference>
<dbReference type="Proteomes" id="UP000019116">
    <property type="component" value="Chromosome 3A"/>
</dbReference>
<dbReference type="SMR" id="A0A3B6EIV7"/>
<dbReference type="Gramene" id="TraesCS3A02G303000.1">
    <property type="protein sequence ID" value="TraesCS3A02G303000.1"/>
    <property type="gene ID" value="TraesCS3A02G303000"/>
</dbReference>
<name>A0A3B6EIV7_WHEAT</name>
<dbReference type="InterPro" id="IPR035952">
    <property type="entry name" value="Rhomboid-like_sf"/>
</dbReference>
<dbReference type="FunFam" id="1.20.1540.10:FF:000018">
    <property type="entry name" value="RHOMBOID-like protein 12, mitochondrial"/>
    <property type="match status" value="1"/>
</dbReference>
<proteinExistence type="inferred from homology"/>
<evidence type="ECO:0000256" key="4">
    <source>
        <dbReference type="ARBA" id="ARBA00022692"/>
    </source>
</evidence>
<evidence type="ECO:0000256" key="8">
    <source>
        <dbReference type="ARBA" id="ARBA00023136"/>
    </source>
</evidence>
<reference evidence="11" key="2">
    <citation type="submission" date="2018-10" db="UniProtKB">
        <authorList>
            <consortium name="EnsemblPlants"/>
        </authorList>
    </citation>
    <scope>IDENTIFICATION</scope>
</reference>
<keyword evidence="5" id="KW-0378">Hydrolase</keyword>
<feature type="transmembrane region" description="Helical" evidence="9">
    <location>
        <begin position="201"/>
        <end position="224"/>
    </location>
</feature>
<dbReference type="EnsemblPlants" id="TraesCS3A02G303000.1">
    <property type="protein sequence ID" value="TraesCS3A02G303000.1"/>
    <property type="gene ID" value="TraesCS3A02G303000"/>
</dbReference>
<comment type="similarity">
    <text evidence="2">Belongs to the peptidase S54 family.</text>
</comment>
<dbReference type="Gramene" id="TraesCLE_scaffold_025856_01G000100.1">
    <property type="protein sequence ID" value="TraesCLE_scaffold_025856_01G000100.1"/>
    <property type="gene ID" value="TraesCLE_scaffold_025856_01G000100"/>
</dbReference>
<comment type="subcellular location">
    <subcellularLocation>
        <location evidence="1">Membrane</location>
        <topology evidence="1">Multi-pass membrane protein</topology>
    </subcellularLocation>
</comment>
<reference evidence="11" key="1">
    <citation type="submission" date="2018-08" db="EMBL/GenBank/DDBJ databases">
        <authorList>
            <person name="Rossello M."/>
        </authorList>
    </citation>
    <scope>NUCLEOTIDE SEQUENCE [LARGE SCALE GENOMIC DNA]</scope>
    <source>
        <strain evidence="11">cv. Chinese Spring</strain>
    </source>
</reference>
<accession>A0A3B6EIV7</accession>
<evidence type="ECO:0000256" key="1">
    <source>
        <dbReference type="ARBA" id="ARBA00004141"/>
    </source>
</evidence>
<dbReference type="GO" id="GO:0016020">
    <property type="term" value="C:membrane"/>
    <property type="evidence" value="ECO:0007669"/>
    <property type="project" value="UniProtKB-SubCell"/>
</dbReference>
<dbReference type="PANTHER" id="PTHR43731">
    <property type="entry name" value="RHOMBOID PROTEASE"/>
    <property type="match status" value="1"/>
</dbReference>
<gene>
    <name evidence="11" type="primary">LOC123079254</name>
</gene>
<dbReference type="PANTHER" id="PTHR43731:SF14">
    <property type="entry name" value="PRESENILIN-ASSOCIATED RHOMBOID-LIKE PROTEIN, MITOCHONDRIAL"/>
    <property type="match status" value="1"/>
</dbReference>
<evidence type="ECO:0000256" key="7">
    <source>
        <dbReference type="ARBA" id="ARBA00022989"/>
    </source>
</evidence>
<dbReference type="SUPFAM" id="SSF144091">
    <property type="entry name" value="Rhomboid-like"/>
    <property type="match status" value="1"/>
</dbReference>
<keyword evidence="6" id="KW-0809">Transit peptide</keyword>
<evidence type="ECO:0000256" key="9">
    <source>
        <dbReference type="SAM" id="Phobius"/>
    </source>
</evidence>
<evidence type="ECO:0000259" key="10">
    <source>
        <dbReference type="Pfam" id="PF01694"/>
    </source>
</evidence>
<keyword evidence="4 9" id="KW-0812">Transmembrane</keyword>
<keyword evidence="12" id="KW-1185">Reference proteome</keyword>
<keyword evidence="3" id="KW-0645">Protease</keyword>
<dbReference type="GO" id="GO:0004252">
    <property type="term" value="F:serine-type endopeptidase activity"/>
    <property type="evidence" value="ECO:0000318"/>
    <property type="project" value="GO_Central"/>
</dbReference>
<dbReference type="GO" id="GO:0006508">
    <property type="term" value="P:proteolysis"/>
    <property type="evidence" value="ECO:0007669"/>
    <property type="project" value="UniProtKB-KW"/>
</dbReference>
<dbReference type="InterPro" id="IPR050925">
    <property type="entry name" value="Rhomboid_protease_S54"/>
</dbReference>
<evidence type="ECO:0000256" key="5">
    <source>
        <dbReference type="ARBA" id="ARBA00022801"/>
    </source>
</evidence>
<dbReference type="Gramene" id="TraesJUL3A03G01456700.1">
    <property type="protein sequence ID" value="TraesJUL3A03G01456700.1"/>
    <property type="gene ID" value="TraesJUL3A03G01456700"/>
</dbReference>
<dbReference type="InterPro" id="IPR022764">
    <property type="entry name" value="Peptidase_S54_rhomboid_dom"/>
</dbReference>
<dbReference type="STRING" id="4565.A0A3B6EIV7"/>
<feature type="transmembrane region" description="Helical" evidence="9">
    <location>
        <begin position="269"/>
        <end position="289"/>
    </location>
</feature>
<protein>
    <recommendedName>
        <fullName evidence="10">Peptidase S54 rhomboid domain-containing protein</fullName>
    </recommendedName>
</protein>
<evidence type="ECO:0000313" key="12">
    <source>
        <dbReference type="Proteomes" id="UP000019116"/>
    </source>
</evidence>
<keyword evidence="7 9" id="KW-1133">Transmembrane helix</keyword>
<evidence type="ECO:0000256" key="6">
    <source>
        <dbReference type="ARBA" id="ARBA00022946"/>
    </source>
</evidence>
<dbReference type="Gramene" id="TraesCS3A03G0742700.2">
    <property type="protein sequence ID" value="TraesCS3A03G0742700.2.CDS"/>
    <property type="gene ID" value="TraesCS3A03G0742700"/>
</dbReference>
<sequence>MAMRRRLPQFQALLAQQAVRSAIPKPRPLANPHSRLLHCPSTPAAACRSPLSHSLWRSPGSAGTLLPVSAAAVAAAARAAAKRWLTARAAGSLELFSLQRRRSSDLLSSSSTFLRRVPWGRWLPSADGMVLMLMGANVAVYMLWHMASPDFMRDHFSISLDNLKSGRLHTLLTNAFSHYDSGHLFGNMMGLYFFGSNISSAFGPAFLLKLYIAGALVGSTFFLVDKAFIAPRRQIYAGWDVLRSNALGASAAVNAIMLLHIFLKPKGLIYLYMVIPVPAALVGVAWIGLDLWRVNKGQSQTSGASHLGGTLVAALMWARIRKGWI</sequence>
<feature type="domain" description="Peptidase S54 rhomboid" evidence="10">
    <location>
        <begin position="166"/>
        <end position="317"/>
    </location>
</feature>
<organism evidence="11">
    <name type="scientific">Triticum aestivum</name>
    <name type="common">Wheat</name>
    <dbReference type="NCBI Taxonomy" id="4565"/>
    <lineage>
        <taxon>Eukaryota</taxon>
        <taxon>Viridiplantae</taxon>
        <taxon>Streptophyta</taxon>
        <taxon>Embryophyta</taxon>
        <taxon>Tracheophyta</taxon>
        <taxon>Spermatophyta</taxon>
        <taxon>Magnoliopsida</taxon>
        <taxon>Liliopsida</taxon>
        <taxon>Poales</taxon>
        <taxon>Poaceae</taxon>
        <taxon>BOP clade</taxon>
        <taxon>Pooideae</taxon>
        <taxon>Triticodae</taxon>
        <taxon>Triticeae</taxon>
        <taxon>Triticinae</taxon>
        <taxon>Triticum</taxon>
    </lineage>
</organism>